<evidence type="ECO:0000256" key="3">
    <source>
        <dbReference type="SAM" id="Phobius"/>
    </source>
</evidence>
<name>A0A9W6M8W4_9MICO</name>
<reference evidence="4" key="2">
    <citation type="submission" date="2023-01" db="EMBL/GenBank/DDBJ databases">
        <authorList>
            <person name="Sun Q."/>
            <person name="Evtushenko L."/>
        </authorList>
    </citation>
    <scope>NUCLEOTIDE SEQUENCE</scope>
    <source>
        <strain evidence="4">VKM Ac-1958</strain>
    </source>
</reference>
<dbReference type="PANTHER" id="PTHR10806">
    <property type="entry name" value="SIGNAL PEPTIDASE COMPLEX CATALYTIC SUBUNIT SEC11"/>
    <property type="match status" value="1"/>
</dbReference>
<keyword evidence="3" id="KW-0812">Transmembrane</keyword>
<dbReference type="CDD" id="cd06530">
    <property type="entry name" value="S26_SPase_I"/>
    <property type="match status" value="1"/>
</dbReference>
<dbReference type="RefSeq" id="WP_239526644.1">
    <property type="nucleotide sequence ID" value="NZ_BAAAUM010000001.1"/>
</dbReference>
<dbReference type="GO" id="GO:0004252">
    <property type="term" value="F:serine-type endopeptidase activity"/>
    <property type="evidence" value="ECO:0007669"/>
    <property type="project" value="UniProtKB-UniRule"/>
</dbReference>
<evidence type="ECO:0000313" key="4">
    <source>
        <dbReference type="EMBL" id="GLK01656.1"/>
    </source>
</evidence>
<dbReference type="GO" id="GO:0009003">
    <property type="term" value="F:signal peptidase activity"/>
    <property type="evidence" value="ECO:0007669"/>
    <property type="project" value="UniProtKB-EC"/>
</dbReference>
<reference evidence="4" key="1">
    <citation type="journal article" date="2014" name="Int. J. Syst. Evol. Microbiol.">
        <title>Complete genome sequence of Corynebacterium casei LMG S-19264T (=DSM 44701T), isolated from a smear-ripened cheese.</title>
        <authorList>
            <consortium name="US DOE Joint Genome Institute (JGI-PGF)"/>
            <person name="Walter F."/>
            <person name="Albersmeier A."/>
            <person name="Kalinowski J."/>
            <person name="Ruckert C."/>
        </authorList>
    </citation>
    <scope>NUCLEOTIDE SEQUENCE</scope>
    <source>
        <strain evidence="4">VKM Ac-1958</strain>
    </source>
</reference>
<proteinExistence type="predicted"/>
<evidence type="ECO:0000256" key="2">
    <source>
        <dbReference type="SAM" id="MobiDB-lite"/>
    </source>
</evidence>
<keyword evidence="3" id="KW-0472">Membrane</keyword>
<dbReference type="GO" id="GO:0006465">
    <property type="term" value="P:signal peptide processing"/>
    <property type="evidence" value="ECO:0007669"/>
    <property type="project" value="UniProtKB-UniRule"/>
</dbReference>
<protein>
    <recommendedName>
        <fullName evidence="1">Signal peptidase I</fullName>
        <ecNumber evidence="1">3.4.21.89</ecNumber>
    </recommendedName>
</protein>
<dbReference type="EMBL" id="BSET01000001">
    <property type="protein sequence ID" value="GLK01656.1"/>
    <property type="molecule type" value="Genomic_DNA"/>
</dbReference>
<keyword evidence="3" id="KW-1133">Transmembrane helix</keyword>
<evidence type="ECO:0000256" key="1">
    <source>
        <dbReference type="NCBIfam" id="TIGR02228"/>
    </source>
</evidence>
<evidence type="ECO:0000313" key="5">
    <source>
        <dbReference type="Proteomes" id="UP001142325"/>
    </source>
</evidence>
<dbReference type="GO" id="GO:0016020">
    <property type="term" value="C:membrane"/>
    <property type="evidence" value="ECO:0007669"/>
    <property type="project" value="UniProtKB-UniRule"/>
</dbReference>
<feature type="region of interest" description="Disordered" evidence="2">
    <location>
        <begin position="170"/>
        <end position="206"/>
    </location>
</feature>
<keyword evidence="5" id="KW-1185">Reference proteome</keyword>
<dbReference type="EC" id="3.4.21.89" evidence="1"/>
<dbReference type="NCBIfam" id="TIGR02228">
    <property type="entry name" value="sigpep_I_arch"/>
    <property type="match status" value="1"/>
</dbReference>
<accession>A0A9W6M8W4</accession>
<comment type="caution">
    <text evidence="4">The sequence shown here is derived from an EMBL/GenBank/DDBJ whole genome shotgun (WGS) entry which is preliminary data.</text>
</comment>
<dbReference type="Proteomes" id="UP001142325">
    <property type="component" value="Unassembled WGS sequence"/>
</dbReference>
<organism evidence="4 5">
    <name type="scientific">Microbacterium keratanolyticum</name>
    <dbReference type="NCBI Taxonomy" id="67574"/>
    <lineage>
        <taxon>Bacteria</taxon>
        <taxon>Bacillati</taxon>
        <taxon>Actinomycetota</taxon>
        <taxon>Actinomycetes</taxon>
        <taxon>Micrococcales</taxon>
        <taxon>Microbacteriaceae</taxon>
        <taxon>Microbacterium</taxon>
    </lineage>
</organism>
<dbReference type="InterPro" id="IPR019533">
    <property type="entry name" value="Peptidase_S26"/>
</dbReference>
<feature type="transmembrane region" description="Helical" evidence="3">
    <location>
        <begin position="16"/>
        <end position="44"/>
    </location>
</feature>
<sequence length="206" mass="21449">MLRMLRAVGRGIREGLLTLAAAGGVICMVLVVLAFTGGFSLMMFKTGSMAPTIPAGSVALVQEIPAAQIVVGDIVTVAREDELPVTHRVTSVASGDDPDARVITMRGDANDVDDPVAYVVSDVRIVRGSLPHLANVVVWLAQPLVLGGITLGAALLVGWAFWPRSRREESDAAASDLPADEAGADGAFGGDEPVPVGAGLRRDRRT</sequence>
<dbReference type="PANTHER" id="PTHR10806:SF6">
    <property type="entry name" value="SIGNAL PEPTIDASE COMPLEX CATALYTIC SUBUNIT SEC11"/>
    <property type="match status" value="1"/>
</dbReference>
<dbReference type="InterPro" id="IPR001733">
    <property type="entry name" value="Peptidase_S26B"/>
</dbReference>
<gene>
    <name evidence="4" type="ORF">GCM10017596_13710</name>
</gene>
<dbReference type="AlphaFoldDB" id="A0A9W6M8W4"/>
<feature type="transmembrane region" description="Helical" evidence="3">
    <location>
        <begin position="136"/>
        <end position="162"/>
    </location>
</feature>